<organism evidence="4 5">
    <name type="scientific">Rubroshorea leprosula</name>
    <dbReference type="NCBI Taxonomy" id="152421"/>
    <lineage>
        <taxon>Eukaryota</taxon>
        <taxon>Viridiplantae</taxon>
        <taxon>Streptophyta</taxon>
        <taxon>Embryophyta</taxon>
        <taxon>Tracheophyta</taxon>
        <taxon>Spermatophyta</taxon>
        <taxon>Magnoliopsida</taxon>
        <taxon>eudicotyledons</taxon>
        <taxon>Gunneridae</taxon>
        <taxon>Pentapetalae</taxon>
        <taxon>rosids</taxon>
        <taxon>malvids</taxon>
        <taxon>Malvales</taxon>
        <taxon>Dipterocarpaceae</taxon>
        <taxon>Rubroshorea</taxon>
    </lineage>
</organism>
<keyword evidence="5" id="KW-1185">Reference proteome</keyword>
<dbReference type="GO" id="GO:0072699">
    <property type="term" value="P:protein localization to cortical microtubule cytoskeleton"/>
    <property type="evidence" value="ECO:0007669"/>
    <property type="project" value="TreeGrafter"/>
</dbReference>
<dbReference type="GO" id="GO:0055028">
    <property type="term" value="C:cortical microtubule"/>
    <property type="evidence" value="ECO:0007669"/>
    <property type="project" value="TreeGrafter"/>
</dbReference>
<dbReference type="AlphaFoldDB" id="A0AAV5JFP8"/>
<reference evidence="4 5" key="1">
    <citation type="journal article" date="2021" name="Commun. Biol.">
        <title>The genome of Shorea leprosula (Dipterocarpaceae) highlights the ecological relevance of drought in aseasonal tropical rainforests.</title>
        <authorList>
            <person name="Ng K.K.S."/>
            <person name="Kobayashi M.J."/>
            <person name="Fawcett J.A."/>
            <person name="Hatakeyama M."/>
            <person name="Paape T."/>
            <person name="Ng C.H."/>
            <person name="Ang C.C."/>
            <person name="Tnah L.H."/>
            <person name="Lee C.T."/>
            <person name="Nishiyama T."/>
            <person name="Sese J."/>
            <person name="O'Brien M.J."/>
            <person name="Copetti D."/>
            <person name="Mohd Noor M.I."/>
            <person name="Ong R.C."/>
            <person name="Putra M."/>
            <person name="Sireger I.Z."/>
            <person name="Indrioko S."/>
            <person name="Kosugi Y."/>
            <person name="Izuno A."/>
            <person name="Isagi Y."/>
            <person name="Lee S.L."/>
            <person name="Shimizu K.K."/>
        </authorList>
    </citation>
    <scope>NUCLEOTIDE SEQUENCE [LARGE SCALE GENOMIC DNA]</scope>
    <source>
        <strain evidence="4">214</strain>
    </source>
</reference>
<dbReference type="InterPro" id="IPR040265">
    <property type="entry name" value="CHUP1/IPGA1-like"/>
</dbReference>
<dbReference type="Proteomes" id="UP001054252">
    <property type="component" value="Unassembled WGS sequence"/>
</dbReference>
<evidence type="ECO:0008006" key="6">
    <source>
        <dbReference type="Google" id="ProtNLM"/>
    </source>
</evidence>
<proteinExistence type="predicted"/>
<comment type="caution">
    <text evidence="4">The sequence shown here is derived from an EMBL/GenBank/DDBJ whole genome shotgun (WGS) entry which is preliminary data.</text>
</comment>
<feature type="region of interest" description="Disordered" evidence="3">
    <location>
        <begin position="340"/>
        <end position="359"/>
    </location>
</feature>
<evidence type="ECO:0000256" key="2">
    <source>
        <dbReference type="SAM" id="Coils"/>
    </source>
</evidence>
<gene>
    <name evidence="4" type="ORF">SLEP1_g21597</name>
</gene>
<feature type="coiled-coil region" evidence="2">
    <location>
        <begin position="235"/>
        <end position="316"/>
    </location>
</feature>
<feature type="coiled-coil region" evidence="2">
    <location>
        <begin position="158"/>
        <end position="209"/>
    </location>
</feature>
<accession>A0AAV5JFP8</accession>
<protein>
    <recommendedName>
        <fullName evidence="6">Protein CHUP1, chloroplastic</fullName>
    </recommendedName>
</protein>
<name>A0AAV5JFP8_9ROSI</name>
<keyword evidence="1 2" id="KW-0175">Coiled coil</keyword>
<evidence type="ECO:0000313" key="4">
    <source>
        <dbReference type="EMBL" id="GKV10192.1"/>
    </source>
</evidence>
<sequence length="441" mass="51378">MEDSTSRAEAIRPMFLKAGIPLAVSAAGFIISKILSNRRGNHEATPIEETPVSSLQTNSQEFRGGESFLSLDSASSTCEEDQEQIEKHSHFMQMSGSYEIVNKNDYEEEILGLRIRIEELQKRELELETQFLHYCDVKEQESILMELKNMLLLKTAYLEFMHREASSMEDEMKRLENLMAEYYRVLQQLEHWKSENRLLQRKVKKLSRKTKAQSQIIWEKDLKIKAGEAEIWRNYDALEERSNVIEKLKDEVRELESLVQQLQEQKYELVNQLNMMENSASSVSKIEAEGITIEDYNQLADEYEQLQRAREAEVSELIYLRWSNACLKHELMRYHAQKECEQEEKNNPEPEFEGSGEIGDFGMGQHLDGLVLEQQGGLVCSRKKKLLQKFKRWVEGSEKMKPKMEEKENHETKCFGRHSVSDEMEEVEESVAHARKSCSSA</sequence>
<feature type="coiled-coil region" evidence="2">
    <location>
        <begin position="103"/>
        <end position="130"/>
    </location>
</feature>
<dbReference type="EMBL" id="BPVZ01000032">
    <property type="protein sequence ID" value="GKV10192.1"/>
    <property type="molecule type" value="Genomic_DNA"/>
</dbReference>
<evidence type="ECO:0000313" key="5">
    <source>
        <dbReference type="Proteomes" id="UP001054252"/>
    </source>
</evidence>
<dbReference type="PANTHER" id="PTHR31342:SF10">
    <property type="entry name" value="CHUP1-LIKE PROTEIN"/>
    <property type="match status" value="1"/>
</dbReference>
<evidence type="ECO:0000256" key="3">
    <source>
        <dbReference type="SAM" id="MobiDB-lite"/>
    </source>
</evidence>
<evidence type="ECO:0000256" key="1">
    <source>
        <dbReference type="ARBA" id="ARBA00023054"/>
    </source>
</evidence>
<dbReference type="PANTHER" id="PTHR31342">
    <property type="entry name" value="PROTEIN CHUP1, CHLOROPLASTIC"/>
    <property type="match status" value="1"/>
</dbReference>